<dbReference type="InterPro" id="IPR050148">
    <property type="entry name" value="Terpene_synthase-like"/>
</dbReference>
<dbReference type="GO" id="GO:0010333">
    <property type="term" value="F:terpene synthase activity"/>
    <property type="evidence" value="ECO:0007669"/>
    <property type="project" value="InterPro"/>
</dbReference>
<dbReference type="Gene3D" id="1.50.10.20">
    <property type="match status" value="1"/>
</dbReference>
<feature type="region of interest" description="Disordered" evidence="2">
    <location>
        <begin position="725"/>
        <end position="744"/>
    </location>
</feature>
<dbReference type="Proteomes" id="UP000297527">
    <property type="component" value="Unassembled WGS sequence"/>
</dbReference>
<proteinExistence type="inferred from homology"/>
<dbReference type="GO" id="GO:0000287">
    <property type="term" value="F:magnesium ion binding"/>
    <property type="evidence" value="ECO:0007669"/>
    <property type="project" value="TreeGrafter"/>
</dbReference>
<dbReference type="AlphaFoldDB" id="A0A4Z1IN26"/>
<accession>A0A4Z1IN26</accession>
<dbReference type="SUPFAM" id="SSF48239">
    <property type="entry name" value="Terpenoid cyclases/Protein prenyltransferases"/>
    <property type="match status" value="1"/>
</dbReference>
<comment type="similarity">
    <text evidence="1">Belongs to the terpene synthase family.</text>
</comment>
<dbReference type="PANTHER" id="PTHR31739:SF25">
    <property type="entry name" value="(E,E)-GERANYLLINALOOL SYNTHASE"/>
    <property type="match status" value="1"/>
</dbReference>
<dbReference type="InterPro" id="IPR008930">
    <property type="entry name" value="Terpenoid_cyclase/PrenylTrfase"/>
</dbReference>
<gene>
    <name evidence="3" type="ORF">BCON_0023g00330</name>
</gene>
<dbReference type="GO" id="GO:0016102">
    <property type="term" value="P:diterpenoid biosynthetic process"/>
    <property type="evidence" value="ECO:0007669"/>
    <property type="project" value="TreeGrafter"/>
</dbReference>
<name>A0A4Z1IN26_9HELO</name>
<evidence type="ECO:0000256" key="1">
    <source>
        <dbReference type="ARBA" id="ARBA00006333"/>
    </source>
</evidence>
<dbReference type="Gene3D" id="1.50.10.160">
    <property type="match status" value="1"/>
</dbReference>
<reference evidence="3 4" key="1">
    <citation type="submission" date="2017-12" db="EMBL/GenBank/DDBJ databases">
        <title>Comparative genomics of Botrytis spp.</title>
        <authorList>
            <person name="Valero-Jimenez C.A."/>
            <person name="Tapia P."/>
            <person name="Veloso J."/>
            <person name="Silva-Moreno E."/>
            <person name="Staats M."/>
            <person name="Valdes J.H."/>
            <person name="Van Kan J.A.L."/>
        </authorList>
    </citation>
    <scope>NUCLEOTIDE SEQUENCE [LARGE SCALE GENOMIC DNA]</scope>
    <source>
        <strain evidence="3 4">MUCL11595</strain>
    </source>
</reference>
<dbReference type="OrthoDB" id="3522442at2759"/>
<evidence type="ECO:0000313" key="3">
    <source>
        <dbReference type="EMBL" id="TGO61974.1"/>
    </source>
</evidence>
<sequence>MTVAYDEQARRLLQEVAVQSQKGFGTLSPAVYDTAWVAMVKKQVNGINTVLFPECLNFLKNTQTSEGSWISSSSDIDVIINTMAALLALKRQFSQDLPQEDDNVERCHRAENALHTLLAGWDIEESDQVGFEILIPNLLKLLELEGIYFDFPCRAKLMSLGNAKLAKLRPVLTGPNATTLLMNSSVWDDEAETYLRSVSTARLSGNYPHGGFPSAFPTTIFETVWVTSVLLDYGFTTQDFIPEHLDKVEELLKMALDDQGGTVGFAPGFLADADDTAKSILVLRKLGHNASIKPMLEKFEAHTCFLTYHAERNPSISANCNVLICLLQTPQPSAYTAEIAKCATYIIDTCKAGNVQDKWNISEQYSRMLIAQAFILLIDKKECDHVFKLAISKFLPDRYIILILFDILIQTMQQQQKNGSWESKHEVTAYSILTLSSLLCLPVPAGARQNIVSALEGGKLYLFRNRCYWQQGEYLWIEKVADAYMENVIELKHKSNLGDIKRIIIELCERYGYPSHNISTRGGEVEDIGIPQSPLDYDADPKVHITNTNMSIVNSTVSDDDGRNGAIDQASTSELQETSEVLEAFVAHILHHPQVLNAHHSLRSWLKYELETFLLAHVTHIEDCFDFPSSMSSLVTLRAPRSTYYNWVRGTGADHTSCPYSFVFYLCLAVRPGENPTGSAHQRFLLEDACHSLATICRQYNAFGSIARDRQEGNFNSINFPEFNAGMKGDGEHDSEETESYRKQDLLAIAK</sequence>
<protein>
    <submittedName>
        <fullName evidence="3">Uncharacterized protein</fullName>
    </submittedName>
</protein>
<evidence type="ECO:0000313" key="4">
    <source>
        <dbReference type="Proteomes" id="UP000297527"/>
    </source>
</evidence>
<organism evidence="3 4">
    <name type="scientific">Botryotinia convoluta</name>
    <dbReference type="NCBI Taxonomy" id="54673"/>
    <lineage>
        <taxon>Eukaryota</taxon>
        <taxon>Fungi</taxon>
        <taxon>Dikarya</taxon>
        <taxon>Ascomycota</taxon>
        <taxon>Pezizomycotina</taxon>
        <taxon>Leotiomycetes</taxon>
        <taxon>Helotiales</taxon>
        <taxon>Sclerotiniaceae</taxon>
        <taxon>Botryotinia</taxon>
    </lineage>
</organism>
<dbReference type="EMBL" id="PQXN01000023">
    <property type="protein sequence ID" value="TGO61974.1"/>
    <property type="molecule type" value="Genomic_DNA"/>
</dbReference>
<keyword evidence="4" id="KW-1185">Reference proteome</keyword>
<evidence type="ECO:0000256" key="2">
    <source>
        <dbReference type="SAM" id="MobiDB-lite"/>
    </source>
</evidence>
<comment type="caution">
    <text evidence="3">The sequence shown here is derived from an EMBL/GenBank/DDBJ whole genome shotgun (WGS) entry which is preliminary data.</text>
</comment>
<dbReference type="PANTHER" id="PTHR31739">
    <property type="entry name" value="ENT-COPALYL DIPHOSPHATE SYNTHASE, CHLOROPLASTIC"/>
    <property type="match status" value="1"/>
</dbReference>